<dbReference type="AlphaFoldDB" id="A0A2G8K4X4"/>
<reference evidence="2 3" key="1">
    <citation type="journal article" date="2017" name="PLoS Biol.">
        <title>The sea cucumber genome provides insights into morphological evolution and visceral regeneration.</title>
        <authorList>
            <person name="Zhang X."/>
            <person name="Sun L."/>
            <person name="Yuan J."/>
            <person name="Sun Y."/>
            <person name="Gao Y."/>
            <person name="Zhang L."/>
            <person name="Li S."/>
            <person name="Dai H."/>
            <person name="Hamel J.F."/>
            <person name="Liu C."/>
            <person name="Yu Y."/>
            <person name="Liu S."/>
            <person name="Lin W."/>
            <person name="Guo K."/>
            <person name="Jin S."/>
            <person name="Xu P."/>
            <person name="Storey K.B."/>
            <person name="Huan P."/>
            <person name="Zhang T."/>
            <person name="Zhou Y."/>
            <person name="Zhang J."/>
            <person name="Lin C."/>
            <person name="Li X."/>
            <person name="Xing L."/>
            <person name="Huo D."/>
            <person name="Sun M."/>
            <person name="Wang L."/>
            <person name="Mercier A."/>
            <person name="Li F."/>
            <person name="Yang H."/>
            <person name="Xiang J."/>
        </authorList>
    </citation>
    <scope>NUCLEOTIDE SEQUENCE [LARGE SCALE GENOMIC DNA]</scope>
    <source>
        <strain evidence="2">Shaxun</strain>
        <tissue evidence="2">Muscle</tissue>
    </source>
</reference>
<feature type="transmembrane region" description="Helical" evidence="1">
    <location>
        <begin position="223"/>
        <end position="247"/>
    </location>
</feature>
<accession>A0A2G8K4X4</accession>
<gene>
    <name evidence="2" type="ORF">BSL78_20083</name>
</gene>
<feature type="transmembrane region" description="Helical" evidence="1">
    <location>
        <begin position="192"/>
        <end position="211"/>
    </location>
</feature>
<protein>
    <submittedName>
        <fullName evidence="2">Uncharacterized protein</fullName>
    </submittedName>
</protein>
<keyword evidence="1" id="KW-0812">Transmembrane</keyword>
<name>A0A2G8K4X4_STIJA</name>
<keyword evidence="1" id="KW-1133">Transmembrane helix</keyword>
<comment type="caution">
    <text evidence="2">The sequence shown here is derived from an EMBL/GenBank/DDBJ whole genome shotgun (WGS) entry which is preliminary data.</text>
</comment>
<evidence type="ECO:0000313" key="2">
    <source>
        <dbReference type="EMBL" id="PIK43054.1"/>
    </source>
</evidence>
<dbReference type="EMBL" id="MRZV01000879">
    <property type="protein sequence ID" value="PIK43054.1"/>
    <property type="molecule type" value="Genomic_DNA"/>
</dbReference>
<evidence type="ECO:0000313" key="3">
    <source>
        <dbReference type="Proteomes" id="UP000230750"/>
    </source>
</evidence>
<sequence length="274" mass="30715">MFIAIGLCILQMKKLTLLRWATYGFYLLGWGLPVALATTYFVIVQSPWRPDIATDSWQKWQVFGSVCLHLLCLIVILGALVTLSKIGLSQNTTGVTSLRITSQTESFGLFSRSRIRCNNLQDNGADSNVTTFGNTYYEIIEDPSTDFDGKGEENHLSPDEDLSQVNVRPELLGTENEGADLENCNHQLERHLTLMIVLVASVTVSLVVDVLKLSVGDPYPGVFVLLSILDEILTNGQGIFTLIIFGLKKPKVFTRLYNRICQIYDRLRHRRTGQ</sequence>
<keyword evidence="1" id="KW-0472">Membrane</keyword>
<feature type="transmembrane region" description="Helical" evidence="1">
    <location>
        <begin position="20"/>
        <end position="43"/>
    </location>
</feature>
<dbReference type="Proteomes" id="UP000230750">
    <property type="component" value="Unassembled WGS sequence"/>
</dbReference>
<proteinExistence type="predicted"/>
<organism evidence="2 3">
    <name type="scientific">Stichopus japonicus</name>
    <name type="common">Sea cucumber</name>
    <dbReference type="NCBI Taxonomy" id="307972"/>
    <lineage>
        <taxon>Eukaryota</taxon>
        <taxon>Metazoa</taxon>
        <taxon>Echinodermata</taxon>
        <taxon>Eleutherozoa</taxon>
        <taxon>Echinozoa</taxon>
        <taxon>Holothuroidea</taxon>
        <taxon>Aspidochirotacea</taxon>
        <taxon>Aspidochirotida</taxon>
        <taxon>Stichopodidae</taxon>
        <taxon>Apostichopus</taxon>
    </lineage>
</organism>
<keyword evidence="3" id="KW-1185">Reference proteome</keyword>
<evidence type="ECO:0000256" key="1">
    <source>
        <dbReference type="SAM" id="Phobius"/>
    </source>
</evidence>
<feature type="transmembrane region" description="Helical" evidence="1">
    <location>
        <begin position="63"/>
        <end position="83"/>
    </location>
</feature>